<dbReference type="InterPro" id="IPR003313">
    <property type="entry name" value="AraC-bd"/>
</dbReference>
<dbReference type="AlphaFoldDB" id="A0A5C1I137"/>
<dbReference type="InterPro" id="IPR009057">
    <property type="entry name" value="Homeodomain-like_sf"/>
</dbReference>
<dbReference type="SUPFAM" id="SSF51182">
    <property type="entry name" value="RmlC-like cupins"/>
    <property type="match status" value="1"/>
</dbReference>
<keyword evidence="2" id="KW-0238">DNA-binding</keyword>
<evidence type="ECO:0000313" key="6">
    <source>
        <dbReference type="Proteomes" id="UP000251402"/>
    </source>
</evidence>
<proteinExistence type="predicted"/>
<dbReference type="InterPro" id="IPR018062">
    <property type="entry name" value="HTH_AraC-typ_CS"/>
</dbReference>
<protein>
    <submittedName>
        <fullName evidence="5">AraC family transcriptional regulator</fullName>
    </submittedName>
</protein>
<dbReference type="RefSeq" id="WP_112567989.1">
    <property type="nucleotide sequence ID" value="NZ_CP043450.1"/>
</dbReference>
<accession>A0A5C1I137</accession>
<dbReference type="Pfam" id="PF02311">
    <property type="entry name" value="AraC_binding"/>
    <property type="match status" value="1"/>
</dbReference>
<dbReference type="OrthoDB" id="9787988at2"/>
<dbReference type="SMART" id="SM00342">
    <property type="entry name" value="HTH_ARAC"/>
    <property type="match status" value="1"/>
</dbReference>
<dbReference type="InterPro" id="IPR014710">
    <property type="entry name" value="RmlC-like_jellyroll"/>
</dbReference>
<dbReference type="PROSITE" id="PS00041">
    <property type="entry name" value="HTH_ARAC_FAMILY_1"/>
    <property type="match status" value="1"/>
</dbReference>
<dbReference type="Gene3D" id="1.10.10.60">
    <property type="entry name" value="Homeodomain-like"/>
    <property type="match status" value="2"/>
</dbReference>
<name>A0A5C1I137_9SPHI</name>
<dbReference type="GO" id="GO:0043565">
    <property type="term" value="F:sequence-specific DNA binding"/>
    <property type="evidence" value="ECO:0007669"/>
    <property type="project" value="InterPro"/>
</dbReference>
<dbReference type="Gene3D" id="2.60.120.10">
    <property type="entry name" value="Jelly Rolls"/>
    <property type="match status" value="1"/>
</dbReference>
<dbReference type="EMBL" id="CP043450">
    <property type="protein sequence ID" value="QEM11529.1"/>
    <property type="molecule type" value="Genomic_DNA"/>
</dbReference>
<gene>
    <name evidence="5" type="ORF">DEO27_016350</name>
</gene>
<dbReference type="SUPFAM" id="SSF46689">
    <property type="entry name" value="Homeodomain-like"/>
    <property type="match status" value="2"/>
</dbReference>
<evidence type="ECO:0000259" key="4">
    <source>
        <dbReference type="PROSITE" id="PS01124"/>
    </source>
</evidence>
<feature type="domain" description="HTH araC/xylS-type" evidence="4">
    <location>
        <begin position="188"/>
        <end position="286"/>
    </location>
</feature>
<dbReference type="PANTHER" id="PTHR43280:SF27">
    <property type="entry name" value="TRANSCRIPTIONAL REGULATOR MTLR"/>
    <property type="match status" value="1"/>
</dbReference>
<dbReference type="Pfam" id="PF12833">
    <property type="entry name" value="HTH_18"/>
    <property type="match status" value="1"/>
</dbReference>
<keyword evidence="6" id="KW-1185">Reference proteome</keyword>
<evidence type="ECO:0000256" key="1">
    <source>
        <dbReference type="ARBA" id="ARBA00023015"/>
    </source>
</evidence>
<dbReference type="PROSITE" id="PS01124">
    <property type="entry name" value="HTH_ARAC_FAMILY_2"/>
    <property type="match status" value="1"/>
</dbReference>
<dbReference type="GO" id="GO:0003700">
    <property type="term" value="F:DNA-binding transcription factor activity"/>
    <property type="evidence" value="ECO:0007669"/>
    <property type="project" value="InterPro"/>
</dbReference>
<organism evidence="5 6">
    <name type="scientific">Mucilaginibacter rubeus</name>
    <dbReference type="NCBI Taxonomy" id="2027860"/>
    <lineage>
        <taxon>Bacteria</taxon>
        <taxon>Pseudomonadati</taxon>
        <taxon>Bacteroidota</taxon>
        <taxon>Sphingobacteriia</taxon>
        <taxon>Sphingobacteriales</taxon>
        <taxon>Sphingobacteriaceae</taxon>
        <taxon>Mucilaginibacter</taxon>
    </lineage>
</organism>
<dbReference type="CDD" id="cd06976">
    <property type="entry name" value="cupin_MtlR-like_N"/>
    <property type="match status" value="1"/>
</dbReference>
<evidence type="ECO:0000256" key="2">
    <source>
        <dbReference type="ARBA" id="ARBA00023125"/>
    </source>
</evidence>
<dbReference type="KEGG" id="mrub:DEO27_016350"/>
<evidence type="ECO:0000313" key="5">
    <source>
        <dbReference type="EMBL" id="QEM11529.1"/>
    </source>
</evidence>
<keyword evidence="1" id="KW-0805">Transcription regulation</keyword>
<reference evidence="5" key="1">
    <citation type="submission" date="2019-08" db="EMBL/GenBank/DDBJ databases">
        <title>Comparative genome analysis confer to the adaptation heavy metal polluted environment.</title>
        <authorList>
            <person name="Li Y."/>
        </authorList>
    </citation>
    <scope>NUCLEOTIDE SEQUENCE [LARGE SCALE GENOMIC DNA]</scope>
    <source>
        <strain evidence="5">P1</strain>
    </source>
</reference>
<dbReference type="PANTHER" id="PTHR43280">
    <property type="entry name" value="ARAC-FAMILY TRANSCRIPTIONAL REGULATOR"/>
    <property type="match status" value="1"/>
</dbReference>
<dbReference type="InterPro" id="IPR018060">
    <property type="entry name" value="HTH_AraC"/>
</dbReference>
<evidence type="ECO:0000256" key="3">
    <source>
        <dbReference type="ARBA" id="ARBA00023163"/>
    </source>
</evidence>
<dbReference type="Proteomes" id="UP000251402">
    <property type="component" value="Chromosome"/>
</dbReference>
<sequence>MKPLLLKVSADPAHSFSVRHDVLPDINNRWHCHPELELIYFTKGGGTQFIGDSIKQFEAGDMVLVGSNLPHYWRFDDVHFGHSGDHVPVDTIVVHFCENFWGDQFLQLPENKLIKVLLERSKRGLQITGETKTQVANILVAMLNTDGAERIIMLLKALNTIAGSSPLNYLTSIGFKYDHNESESDRLNNIYEYSVRNFRKKIYLEEIADIAGVSANSFCRYFKSKTRKTYSQFVIEIKVGYACKLLIENKLNIKQLCYDSGFNNFSTFHKHFKQVTGKSPLMYQKEFTKKGAA</sequence>
<dbReference type="InterPro" id="IPR011051">
    <property type="entry name" value="RmlC_Cupin_sf"/>
</dbReference>
<keyword evidence="3" id="KW-0804">Transcription</keyword>